<dbReference type="InterPro" id="IPR029060">
    <property type="entry name" value="PIN-like_dom_sf"/>
</dbReference>
<dbReference type="SUPFAM" id="SSF88723">
    <property type="entry name" value="PIN domain-like"/>
    <property type="match status" value="1"/>
</dbReference>
<dbReference type="GO" id="GO:0090729">
    <property type="term" value="F:toxin activity"/>
    <property type="evidence" value="ECO:0007669"/>
    <property type="project" value="UniProtKB-KW"/>
</dbReference>
<dbReference type="Pfam" id="PF01850">
    <property type="entry name" value="PIN"/>
    <property type="match status" value="1"/>
</dbReference>
<evidence type="ECO:0000313" key="11">
    <source>
        <dbReference type="Proteomes" id="UP000295238"/>
    </source>
</evidence>
<feature type="binding site" evidence="8">
    <location>
        <position position="111"/>
    </location>
    <ligand>
        <name>Mg(2+)</name>
        <dbReference type="ChEBI" id="CHEBI:18420"/>
    </ligand>
</feature>
<feature type="binding site" evidence="8">
    <location>
        <position position="7"/>
    </location>
    <ligand>
        <name>Mg(2+)</name>
        <dbReference type="ChEBI" id="CHEBI:18420"/>
    </ligand>
</feature>
<dbReference type="Gene3D" id="3.40.50.1010">
    <property type="entry name" value="5'-nuclease"/>
    <property type="match status" value="1"/>
</dbReference>
<evidence type="ECO:0000256" key="4">
    <source>
        <dbReference type="ARBA" id="ARBA00022723"/>
    </source>
</evidence>
<feature type="domain" description="PIN" evidence="9">
    <location>
        <begin position="4"/>
        <end position="131"/>
    </location>
</feature>
<evidence type="ECO:0000256" key="5">
    <source>
        <dbReference type="ARBA" id="ARBA00022801"/>
    </source>
</evidence>
<keyword evidence="3 8" id="KW-0540">Nuclease</keyword>
<sequence>MTAYLLDTNVISKFAPDKIPPSAEVRDWFHQQGAANALFLSAMTVAEIERGLRSLHRRGGFERAKRLSLWLDFITSTFDDRILPMDTVVARIAGAIEDDAKGKGQSPGLGDIIIAATARAYDLTVITENLRHFKPLNVAVDLPAFFRTGQAI</sequence>
<dbReference type="PANTHER" id="PTHR33653">
    <property type="entry name" value="RIBONUCLEASE VAPC2"/>
    <property type="match status" value="1"/>
</dbReference>
<dbReference type="EC" id="3.1.-.-" evidence="8"/>
<dbReference type="InterPro" id="IPR022907">
    <property type="entry name" value="VapC_family"/>
</dbReference>
<gene>
    <name evidence="8" type="primary">vapC</name>
    <name evidence="10" type="ORF">E2F50_22090</name>
</gene>
<evidence type="ECO:0000256" key="7">
    <source>
        <dbReference type="ARBA" id="ARBA00038093"/>
    </source>
</evidence>
<organism evidence="10 11">
    <name type="scientific">Rhizobium deserti</name>
    <dbReference type="NCBI Taxonomy" id="2547961"/>
    <lineage>
        <taxon>Bacteria</taxon>
        <taxon>Pseudomonadati</taxon>
        <taxon>Pseudomonadota</taxon>
        <taxon>Alphaproteobacteria</taxon>
        <taxon>Hyphomicrobiales</taxon>
        <taxon>Rhizobiaceae</taxon>
        <taxon>Rhizobium/Agrobacterium group</taxon>
        <taxon>Rhizobium</taxon>
    </lineage>
</organism>
<comment type="cofactor">
    <cofactor evidence="1 8">
        <name>Mg(2+)</name>
        <dbReference type="ChEBI" id="CHEBI:18420"/>
    </cofactor>
</comment>
<keyword evidence="11" id="KW-1185">Reference proteome</keyword>
<dbReference type="HAMAP" id="MF_00265">
    <property type="entry name" value="VapC_Nob1"/>
    <property type="match status" value="1"/>
</dbReference>
<accession>A0A4R5U6S4</accession>
<dbReference type="RefSeq" id="WP_133318354.1">
    <property type="nucleotide sequence ID" value="NZ_SMTL01000009.1"/>
</dbReference>
<dbReference type="CDD" id="cd18746">
    <property type="entry name" value="PIN_VapC4-5_FitB-like"/>
    <property type="match status" value="1"/>
</dbReference>
<dbReference type="PANTHER" id="PTHR33653:SF1">
    <property type="entry name" value="RIBONUCLEASE VAPC2"/>
    <property type="match status" value="1"/>
</dbReference>
<keyword evidence="4 8" id="KW-0479">Metal-binding</keyword>
<evidence type="ECO:0000313" key="10">
    <source>
        <dbReference type="EMBL" id="TDK29888.1"/>
    </source>
</evidence>
<evidence type="ECO:0000256" key="8">
    <source>
        <dbReference type="HAMAP-Rule" id="MF_00265"/>
    </source>
</evidence>
<keyword evidence="6 8" id="KW-0460">Magnesium</keyword>
<proteinExistence type="inferred from homology"/>
<evidence type="ECO:0000259" key="9">
    <source>
        <dbReference type="Pfam" id="PF01850"/>
    </source>
</evidence>
<reference evidence="10 11" key="1">
    <citation type="submission" date="2019-03" db="EMBL/GenBank/DDBJ databases">
        <title>Rhizobium sp. nov., an bacterium isolated from biocrust in Mu Us Desert.</title>
        <authorList>
            <person name="Lixiong L."/>
        </authorList>
    </citation>
    <scope>NUCLEOTIDE SEQUENCE [LARGE SCALE GENOMIC DNA]</scope>
    <source>
        <strain evidence="10 11">SPY-1</strain>
    </source>
</reference>
<evidence type="ECO:0000256" key="3">
    <source>
        <dbReference type="ARBA" id="ARBA00022722"/>
    </source>
</evidence>
<keyword evidence="5 8" id="KW-0378">Hydrolase</keyword>
<name>A0A4R5U6S4_9HYPH</name>
<keyword evidence="8" id="KW-0800">Toxin</keyword>
<comment type="caution">
    <text evidence="10">The sequence shown here is derived from an EMBL/GenBank/DDBJ whole genome shotgun (WGS) entry which is preliminary data.</text>
</comment>
<keyword evidence="2 8" id="KW-1277">Toxin-antitoxin system</keyword>
<evidence type="ECO:0000256" key="2">
    <source>
        <dbReference type="ARBA" id="ARBA00022649"/>
    </source>
</evidence>
<evidence type="ECO:0000256" key="6">
    <source>
        <dbReference type="ARBA" id="ARBA00022842"/>
    </source>
</evidence>
<protein>
    <recommendedName>
        <fullName evidence="8">Ribonuclease VapC</fullName>
        <shortName evidence="8">RNase VapC</shortName>
        <ecNumber evidence="8">3.1.-.-</ecNumber>
    </recommendedName>
    <alternativeName>
        <fullName evidence="8">Toxin VapC</fullName>
    </alternativeName>
</protein>
<dbReference type="EMBL" id="SMTL01000009">
    <property type="protein sequence ID" value="TDK29888.1"/>
    <property type="molecule type" value="Genomic_DNA"/>
</dbReference>
<dbReference type="OrthoDB" id="7188375at2"/>
<dbReference type="InterPro" id="IPR050556">
    <property type="entry name" value="Type_II_TA_system_RNase"/>
</dbReference>
<dbReference type="InterPro" id="IPR002716">
    <property type="entry name" value="PIN_dom"/>
</dbReference>
<dbReference type="AlphaFoldDB" id="A0A4R5U6S4"/>
<evidence type="ECO:0000256" key="1">
    <source>
        <dbReference type="ARBA" id="ARBA00001946"/>
    </source>
</evidence>
<comment type="function">
    <text evidence="8">Toxic component of a toxin-antitoxin (TA) system. An RNase.</text>
</comment>
<comment type="similarity">
    <text evidence="7 8">Belongs to the PINc/VapC protein family.</text>
</comment>
<dbReference type="Proteomes" id="UP000295238">
    <property type="component" value="Unassembled WGS sequence"/>
</dbReference>
<dbReference type="GO" id="GO:0004540">
    <property type="term" value="F:RNA nuclease activity"/>
    <property type="evidence" value="ECO:0007669"/>
    <property type="project" value="InterPro"/>
</dbReference>
<dbReference type="GO" id="GO:0000287">
    <property type="term" value="F:magnesium ion binding"/>
    <property type="evidence" value="ECO:0007669"/>
    <property type="project" value="UniProtKB-UniRule"/>
</dbReference>
<dbReference type="GO" id="GO:0016787">
    <property type="term" value="F:hydrolase activity"/>
    <property type="evidence" value="ECO:0007669"/>
    <property type="project" value="UniProtKB-KW"/>
</dbReference>